<name>A0A7X0NZI5_9ACTN</name>
<organism evidence="1 2">
    <name type="scientific">Nonomuraea rubra</name>
    <dbReference type="NCBI Taxonomy" id="46180"/>
    <lineage>
        <taxon>Bacteria</taxon>
        <taxon>Bacillati</taxon>
        <taxon>Actinomycetota</taxon>
        <taxon>Actinomycetes</taxon>
        <taxon>Streptosporangiales</taxon>
        <taxon>Streptosporangiaceae</taxon>
        <taxon>Nonomuraea</taxon>
    </lineage>
</organism>
<evidence type="ECO:0000313" key="1">
    <source>
        <dbReference type="EMBL" id="MBB6552513.1"/>
    </source>
</evidence>
<gene>
    <name evidence="1" type="ORF">HD593_007308</name>
</gene>
<sequence>MPPEIESHRSIEYQRVNRGPQQDFTVAKSLTEEGFEVSGLCPECKGKTSTPWPFGIAGAKGLFKKNEEPHPSGPRTVGCECGYAHANRPDGLWIVGCGAYWTVELPQ</sequence>
<comment type="caution">
    <text evidence="1">The sequence shown here is derived from an EMBL/GenBank/DDBJ whole genome shotgun (WGS) entry which is preliminary data.</text>
</comment>
<protein>
    <submittedName>
        <fullName evidence="1">Uncharacterized protein</fullName>
    </submittedName>
</protein>
<evidence type="ECO:0000313" key="2">
    <source>
        <dbReference type="Proteomes" id="UP000565579"/>
    </source>
</evidence>
<dbReference type="Proteomes" id="UP000565579">
    <property type="component" value="Unassembled WGS sequence"/>
</dbReference>
<reference evidence="1 2" key="1">
    <citation type="submission" date="2020-08" db="EMBL/GenBank/DDBJ databases">
        <title>Sequencing the genomes of 1000 actinobacteria strains.</title>
        <authorList>
            <person name="Klenk H.-P."/>
        </authorList>
    </citation>
    <scope>NUCLEOTIDE SEQUENCE [LARGE SCALE GENOMIC DNA]</scope>
    <source>
        <strain evidence="1 2">DSM 43768</strain>
    </source>
</reference>
<dbReference type="RefSeq" id="WP_185106426.1">
    <property type="nucleotide sequence ID" value="NZ_BAAAXY010000159.1"/>
</dbReference>
<accession>A0A7X0NZI5</accession>
<proteinExistence type="predicted"/>
<keyword evidence="2" id="KW-1185">Reference proteome</keyword>
<dbReference type="AlphaFoldDB" id="A0A7X0NZI5"/>
<dbReference type="EMBL" id="JACHMI010000001">
    <property type="protein sequence ID" value="MBB6552513.1"/>
    <property type="molecule type" value="Genomic_DNA"/>
</dbReference>